<gene>
    <name evidence="4" type="ORF">GCM10022278_04020</name>
</gene>
<organism evidence="4 5">
    <name type="scientific">Allohahella marinimesophila</name>
    <dbReference type="NCBI Taxonomy" id="1054972"/>
    <lineage>
        <taxon>Bacteria</taxon>
        <taxon>Pseudomonadati</taxon>
        <taxon>Pseudomonadota</taxon>
        <taxon>Gammaproteobacteria</taxon>
        <taxon>Oceanospirillales</taxon>
        <taxon>Hahellaceae</taxon>
        <taxon>Allohahella</taxon>
    </lineage>
</organism>
<keyword evidence="5" id="KW-1185">Reference proteome</keyword>
<reference evidence="5" key="1">
    <citation type="journal article" date="2019" name="Int. J. Syst. Evol. Microbiol.">
        <title>The Global Catalogue of Microorganisms (GCM) 10K type strain sequencing project: providing services to taxonomists for standard genome sequencing and annotation.</title>
        <authorList>
            <consortium name="The Broad Institute Genomics Platform"/>
            <consortium name="The Broad Institute Genome Sequencing Center for Infectious Disease"/>
            <person name="Wu L."/>
            <person name="Ma J."/>
        </authorList>
    </citation>
    <scope>NUCLEOTIDE SEQUENCE [LARGE SCALE GENOMIC DNA]</scope>
    <source>
        <strain evidence="5">JCM 17555</strain>
    </source>
</reference>
<evidence type="ECO:0000256" key="2">
    <source>
        <dbReference type="SAM" id="Phobius"/>
    </source>
</evidence>
<dbReference type="InterPro" id="IPR022548">
    <property type="entry name" value="DUF2846"/>
</dbReference>
<keyword evidence="2" id="KW-0472">Membrane</keyword>
<keyword evidence="1" id="KW-0175">Coiled coil</keyword>
<keyword evidence="2" id="KW-1133">Transmembrane helix</keyword>
<accession>A0ABP7NKF9</accession>
<evidence type="ECO:0000313" key="5">
    <source>
        <dbReference type="Proteomes" id="UP001501337"/>
    </source>
</evidence>
<feature type="coiled-coil region" evidence="1">
    <location>
        <begin position="257"/>
        <end position="328"/>
    </location>
</feature>
<keyword evidence="2" id="KW-0812">Transmembrane</keyword>
<evidence type="ECO:0000313" key="4">
    <source>
        <dbReference type="EMBL" id="GAA3948054.1"/>
    </source>
</evidence>
<dbReference type="EMBL" id="BAABBO010000001">
    <property type="protein sequence ID" value="GAA3948054.1"/>
    <property type="molecule type" value="Genomic_DNA"/>
</dbReference>
<feature type="transmembrane region" description="Helical" evidence="2">
    <location>
        <begin position="53"/>
        <end position="76"/>
    </location>
</feature>
<dbReference type="Proteomes" id="UP001501337">
    <property type="component" value="Unassembled WGS sequence"/>
</dbReference>
<evidence type="ECO:0000259" key="3">
    <source>
        <dbReference type="Pfam" id="PF11008"/>
    </source>
</evidence>
<dbReference type="Pfam" id="PF11008">
    <property type="entry name" value="DUF2846"/>
    <property type="match status" value="1"/>
</dbReference>
<protein>
    <recommendedName>
        <fullName evidence="3">DUF2846 domain-containing protein</fullName>
    </recommendedName>
</protein>
<comment type="caution">
    <text evidence="4">The sequence shown here is derived from an EMBL/GenBank/DDBJ whole genome shotgun (WGS) entry which is preliminary data.</text>
</comment>
<name>A0ABP7NKF9_9GAMM</name>
<sequence length="336" mass="38100">MASLTCLDTVYNSRVQVIRFTQSMRTTDHLMVTADITRAGSTTRKSSHCLAAVLRLLTLVLVGSLLSGCPTIYLAFEKHAGTFLVAVDGPQFVHIPDTEWDSRNNAMVYFYRPASRWSLEEIDAPSIFIDDRRYFSIRGSGFTWLEMAPGTRRVTVRRPIGLLLGFEGIGEFALSKPVDAEFEVEAGKVYYFRYSEIDKPSEANPDLPPDSLLGEGDLQLVSHDVAFEEIVQTRMITNKPPLGKIDAPRSIVQLNIQDSFEKERQQLLAQREEQLAELKADGHWRSAPWYKPFGSGTPTKRVKADKALRELDKEVAEYERAQAASEKDDKKWYWPF</sequence>
<feature type="domain" description="DUF2846" evidence="3">
    <location>
        <begin position="103"/>
        <end position="198"/>
    </location>
</feature>
<proteinExistence type="predicted"/>
<evidence type="ECO:0000256" key="1">
    <source>
        <dbReference type="SAM" id="Coils"/>
    </source>
</evidence>